<dbReference type="GO" id="GO:0042421">
    <property type="term" value="P:norepinephrine biosynthetic process"/>
    <property type="evidence" value="ECO:0007669"/>
    <property type="project" value="TreeGrafter"/>
</dbReference>
<evidence type="ECO:0000256" key="5">
    <source>
        <dbReference type="ARBA" id="ARBA00023008"/>
    </source>
</evidence>
<proteinExistence type="inferred from homology"/>
<keyword evidence="5" id="KW-0186">Copper</keyword>
<dbReference type="Pfam" id="PF03351">
    <property type="entry name" value="DOMON"/>
    <property type="match status" value="1"/>
</dbReference>
<comment type="cofactor">
    <cofactor evidence="1">
        <name>Cu(2+)</name>
        <dbReference type="ChEBI" id="CHEBI:29036"/>
    </cofactor>
</comment>
<feature type="region of interest" description="Disordered" evidence="9">
    <location>
        <begin position="569"/>
        <end position="637"/>
    </location>
</feature>
<dbReference type="Gene3D" id="2.60.40.1210">
    <property type="entry name" value="Cellobiose dehydrogenase, cytochrome domain"/>
    <property type="match status" value="1"/>
</dbReference>
<evidence type="ECO:0000313" key="11">
    <source>
        <dbReference type="EMBL" id="KAK7083170.1"/>
    </source>
</evidence>
<evidence type="ECO:0000256" key="8">
    <source>
        <dbReference type="ARBA" id="ARBA00023180"/>
    </source>
</evidence>
<feature type="compositionally biased region" description="Polar residues" evidence="9">
    <location>
        <begin position="585"/>
        <end position="605"/>
    </location>
</feature>
<dbReference type="SUPFAM" id="SSF49344">
    <property type="entry name" value="CBD9-like"/>
    <property type="match status" value="1"/>
</dbReference>
<evidence type="ECO:0000256" key="9">
    <source>
        <dbReference type="SAM" id="MobiDB-lite"/>
    </source>
</evidence>
<dbReference type="Proteomes" id="UP001381693">
    <property type="component" value="Unassembled WGS sequence"/>
</dbReference>
<name>A0AAN9AE82_HALRR</name>
<dbReference type="CDD" id="cd09631">
    <property type="entry name" value="DOMON_DOH"/>
    <property type="match status" value="1"/>
</dbReference>
<dbReference type="Pfam" id="PF01082">
    <property type="entry name" value="Cu2_monooxygen"/>
    <property type="match status" value="1"/>
</dbReference>
<evidence type="ECO:0000259" key="10">
    <source>
        <dbReference type="PROSITE" id="PS50836"/>
    </source>
</evidence>
<dbReference type="InterPro" id="IPR024548">
    <property type="entry name" value="Cu2_monoox_C"/>
</dbReference>
<evidence type="ECO:0000256" key="6">
    <source>
        <dbReference type="ARBA" id="ARBA00023033"/>
    </source>
</evidence>
<dbReference type="InterPro" id="IPR028460">
    <property type="entry name" value="Tbh/DBH"/>
</dbReference>
<evidence type="ECO:0000256" key="3">
    <source>
        <dbReference type="ARBA" id="ARBA00022723"/>
    </source>
</evidence>
<protein>
    <submittedName>
        <fullName evidence="11">DBH-like monooxygenase protein 1</fullName>
        <ecNumber evidence="11">1.14.17.1</ecNumber>
    </submittedName>
</protein>
<dbReference type="InterPro" id="IPR045266">
    <property type="entry name" value="DOH_DOMON"/>
</dbReference>
<dbReference type="GO" id="GO:0005507">
    <property type="term" value="F:copper ion binding"/>
    <property type="evidence" value="ECO:0007669"/>
    <property type="project" value="InterPro"/>
</dbReference>
<dbReference type="PANTHER" id="PTHR10157:SF23">
    <property type="entry name" value="MOXD1 HOMOLOG 1"/>
    <property type="match status" value="1"/>
</dbReference>
<dbReference type="InterPro" id="IPR005018">
    <property type="entry name" value="DOMON_domain"/>
</dbReference>
<dbReference type="SMART" id="SM00664">
    <property type="entry name" value="DoH"/>
    <property type="match status" value="1"/>
</dbReference>
<organism evidence="11 12">
    <name type="scientific">Halocaridina rubra</name>
    <name type="common">Hawaiian red shrimp</name>
    <dbReference type="NCBI Taxonomy" id="373956"/>
    <lineage>
        <taxon>Eukaryota</taxon>
        <taxon>Metazoa</taxon>
        <taxon>Ecdysozoa</taxon>
        <taxon>Arthropoda</taxon>
        <taxon>Crustacea</taxon>
        <taxon>Multicrustacea</taxon>
        <taxon>Malacostraca</taxon>
        <taxon>Eumalacostraca</taxon>
        <taxon>Eucarida</taxon>
        <taxon>Decapoda</taxon>
        <taxon>Pleocyemata</taxon>
        <taxon>Caridea</taxon>
        <taxon>Atyoidea</taxon>
        <taxon>Atyidae</taxon>
        <taxon>Halocaridina</taxon>
    </lineage>
</organism>
<keyword evidence="4 11" id="KW-0560">Oxidoreductase</keyword>
<dbReference type="FunFam" id="2.60.120.310:FF:000004">
    <property type="entry name" value="DBH-like monooxygenase protein 1"/>
    <property type="match status" value="1"/>
</dbReference>
<keyword evidence="6 11" id="KW-0503">Monooxygenase</keyword>
<dbReference type="FunFam" id="2.60.120.230:FF:000001">
    <property type="entry name" value="Monooxygenase, DBH-like 1"/>
    <property type="match status" value="1"/>
</dbReference>
<dbReference type="PRINTS" id="PR00767">
    <property type="entry name" value="DBMONOXGNASE"/>
</dbReference>
<evidence type="ECO:0000256" key="4">
    <source>
        <dbReference type="ARBA" id="ARBA00023002"/>
    </source>
</evidence>
<dbReference type="InterPro" id="IPR000945">
    <property type="entry name" value="DBH-like"/>
</dbReference>
<dbReference type="AlphaFoldDB" id="A0AAN9AE82"/>
<dbReference type="EC" id="1.14.17.1" evidence="11"/>
<evidence type="ECO:0000256" key="1">
    <source>
        <dbReference type="ARBA" id="ARBA00001973"/>
    </source>
</evidence>
<dbReference type="InterPro" id="IPR000323">
    <property type="entry name" value="Cu2_ascorb_mOase_N"/>
</dbReference>
<comment type="similarity">
    <text evidence="2">Belongs to the copper type II ascorbate-dependent monooxygenase family.</text>
</comment>
<feature type="domain" description="DOMON" evidence="10">
    <location>
        <begin position="1"/>
        <end position="81"/>
    </location>
</feature>
<reference evidence="11 12" key="1">
    <citation type="submission" date="2023-11" db="EMBL/GenBank/DDBJ databases">
        <title>Halocaridina rubra genome assembly.</title>
        <authorList>
            <person name="Smith C."/>
        </authorList>
    </citation>
    <scope>NUCLEOTIDE SEQUENCE [LARGE SCALE GENOMIC DNA]</scope>
    <source>
        <strain evidence="11">EP-1</strain>
        <tissue evidence="11">Whole</tissue>
    </source>
</reference>
<dbReference type="GO" id="GO:0006589">
    <property type="term" value="P:octopamine biosynthetic process"/>
    <property type="evidence" value="ECO:0007669"/>
    <property type="project" value="TreeGrafter"/>
</dbReference>
<dbReference type="GO" id="GO:0030667">
    <property type="term" value="C:secretory granule membrane"/>
    <property type="evidence" value="ECO:0007669"/>
    <property type="project" value="TreeGrafter"/>
</dbReference>
<dbReference type="Gene3D" id="2.60.120.230">
    <property type="match status" value="1"/>
</dbReference>
<dbReference type="Pfam" id="PF03712">
    <property type="entry name" value="Cu2_monoox_C"/>
    <property type="match status" value="1"/>
</dbReference>
<evidence type="ECO:0000313" key="12">
    <source>
        <dbReference type="Proteomes" id="UP001381693"/>
    </source>
</evidence>
<dbReference type="GO" id="GO:0005615">
    <property type="term" value="C:extracellular space"/>
    <property type="evidence" value="ECO:0007669"/>
    <property type="project" value="TreeGrafter"/>
</dbReference>
<keyword evidence="7" id="KW-1015">Disulfide bond</keyword>
<dbReference type="GO" id="GO:0004500">
    <property type="term" value="F:dopamine beta-monooxygenase activity"/>
    <property type="evidence" value="ECO:0007669"/>
    <property type="project" value="UniProtKB-EC"/>
</dbReference>
<comment type="caution">
    <text evidence="11">The sequence shown here is derived from an EMBL/GenBank/DDBJ whole genome shotgun (WGS) entry which is preliminary data.</text>
</comment>
<dbReference type="InterPro" id="IPR008977">
    <property type="entry name" value="PHM/PNGase_F_dom_sf"/>
</dbReference>
<dbReference type="EMBL" id="JAXCGZ010003795">
    <property type="protein sequence ID" value="KAK7083170.1"/>
    <property type="molecule type" value="Genomic_DNA"/>
</dbReference>
<sequence length="672" mass="75686">MKNADIILGWVTDNGEVILHDRFATGYSVPQIDKTQNVDLLGGFQNDTHTVLRFSRPWNTCDQTEDLEISSDTARIIWAYGTSDPASEMGISYHTQRGTKSLYLQEPQFTLPLLSSDVQSWDVLSPDVSLPDDLTTVYWCKLFKLPPLPRKTHMIGYIPLIKEENLQHVHHILVYECQLPDSGKYYEKWLDVQGAQCFGANMPLSWKFCSSPIVAWAIGGEGEMFPEHVGFPLGEEHGGATYFMMETHYDNPNLQQGIVDNSGIRIFHTENLREYDAGIIMMGHDVSPSMMIPPGQQWLTIGICSGECTQKTFPDDGVKVFSAVLHSHLLGRNLTIRHLRNNKELPTLSKDMNYDFNFQQSRILRKEVTLMPGDTFIAECGYDSRERNVPTFGGFGTEEEMCLGFIYYYPRVNLAICSSRPTDEDLFSALGIQDIYRSPPGKSKEGTDEEYCAYYRYGINLEEETKLAEAMSSGDFDNQLRNIDLAQVFRTVIIQEPEVYRNQSLYDVVTSEKTWENVEHVRKLQDMVINGDHKPQCSLRQDARSFKKKQSIMAYPTFTPLPATVDKCSGNIPVSSGTPPEATDTKMTSGNDFGTTERNPNSGSKIGNAENESKAPGNNYGDAEKESKTPINTYGNTESEITTRPLACPPQLPLCNINNWPNSVLGNRPSFF</sequence>
<dbReference type="Gene3D" id="2.60.120.310">
    <property type="entry name" value="Copper type II, ascorbate-dependent monooxygenase, N-terminal domain"/>
    <property type="match status" value="1"/>
</dbReference>
<dbReference type="SUPFAM" id="SSF49742">
    <property type="entry name" value="PHM/PNGase F"/>
    <property type="match status" value="2"/>
</dbReference>
<accession>A0AAN9AE82</accession>
<dbReference type="PANTHER" id="PTHR10157">
    <property type="entry name" value="DOPAMINE BETA HYDROXYLASE RELATED"/>
    <property type="match status" value="1"/>
</dbReference>
<gene>
    <name evidence="11" type="primary">MOXD1_2</name>
    <name evidence="11" type="ORF">SK128_001219</name>
</gene>
<keyword evidence="3" id="KW-0479">Metal-binding</keyword>
<dbReference type="PROSITE" id="PS50836">
    <property type="entry name" value="DOMON"/>
    <property type="match status" value="1"/>
</dbReference>
<dbReference type="InterPro" id="IPR036939">
    <property type="entry name" value="Cu2_ascorb_mOase_N_sf"/>
</dbReference>
<evidence type="ECO:0000256" key="2">
    <source>
        <dbReference type="ARBA" id="ARBA00010676"/>
    </source>
</evidence>
<dbReference type="InterPro" id="IPR014784">
    <property type="entry name" value="Cu2_ascorb_mOase-like_C"/>
</dbReference>
<evidence type="ECO:0000256" key="7">
    <source>
        <dbReference type="ARBA" id="ARBA00023157"/>
    </source>
</evidence>
<dbReference type="GO" id="GO:0042420">
    <property type="term" value="P:dopamine catabolic process"/>
    <property type="evidence" value="ECO:0007669"/>
    <property type="project" value="TreeGrafter"/>
</dbReference>
<keyword evidence="8" id="KW-0325">Glycoprotein</keyword>
<keyword evidence="12" id="KW-1185">Reference proteome</keyword>